<accession>A0ABQ1YKF8</accession>
<evidence type="ECO:0000313" key="1">
    <source>
        <dbReference type="EMBL" id="GGH29517.1"/>
    </source>
</evidence>
<dbReference type="Proteomes" id="UP000659344">
    <property type="component" value="Unassembled WGS sequence"/>
</dbReference>
<keyword evidence="2" id="KW-1185">Reference proteome</keyword>
<protein>
    <submittedName>
        <fullName evidence="1">Uncharacterized protein</fullName>
    </submittedName>
</protein>
<evidence type="ECO:0000313" key="2">
    <source>
        <dbReference type="Proteomes" id="UP000659344"/>
    </source>
</evidence>
<sequence>MRQSIQSRLWQCSPLITSGSSVEAGIIARIAHNEEFILIHQEVKPSRGLLPRHGK</sequence>
<dbReference type="EMBL" id="BMFT01000001">
    <property type="protein sequence ID" value="GGH29517.1"/>
    <property type="molecule type" value="Genomic_DNA"/>
</dbReference>
<name>A0ABQ1YKF8_9BACL</name>
<gene>
    <name evidence="1" type="ORF">GCM10008013_32170</name>
</gene>
<organism evidence="1 2">
    <name type="scientific">Paenibacillus segetis</name>
    <dbReference type="NCBI Taxonomy" id="1325360"/>
    <lineage>
        <taxon>Bacteria</taxon>
        <taxon>Bacillati</taxon>
        <taxon>Bacillota</taxon>
        <taxon>Bacilli</taxon>
        <taxon>Bacillales</taxon>
        <taxon>Paenibacillaceae</taxon>
        <taxon>Paenibacillus</taxon>
    </lineage>
</organism>
<comment type="caution">
    <text evidence="1">The sequence shown here is derived from an EMBL/GenBank/DDBJ whole genome shotgun (WGS) entry which is preliminary data.</text>
</comment>
<reference evidence="2" key="1">
    <citation type="journal article" date="2019" name="Int. J. Syst. Evol. Microbiol.">
        <title>The Global Catalogue of Microorganisms (GCM) 10K type strain sequencing project: providing services to taxonomists for standard genome sequencing and annotation.</title>
        <authorList>
            <consortium name="The Broad Institute Genomics Platform"/>
            <consortium name="The Broad Institute Genome Sequencing Center for Infectious Disease"/>
            <person name="Wu L."/>
            <person name="Ma J."/>
        </authorList>
    </citation>
    <scope>NUCLEOTIDE SEQUENCE [LARGE SCALE GENOMIC DNA]</scope>
    <source>
        <strain evidence="2">CGMCC 1.12769</strain>
    </source>
</reference>
<proteinExistence type="predicted"/>